<dbReference type="AlphaFoldDB" id="A0A5A7SU07"/>
<dbReference type="GO" id="GO:0008233">
    <property type="term" value="F:peptidase activity"/>
    <property type="evidence" value="ECO:0007669"/>
    <property type="project" value="UniProtKB-KW"/>
</dbReference>
<comment type="caution">
    <text evidence="1">The sequence shown here is derived from an EMBL/GenBank/DDBJ whole genome shotgun (WGS) entry which is preliminary data.</text>
</comment>
<dbReference type="Proteomes" id="UP000321393">
    <property type="component" value="Unassembled WGS sequence"/>
</dbReference>
<dbReference type="EMBL" id="SSTE01020484">
    <property type="protein sequence ID" value="KAA0034118.1"/>
    <property type="molecule type" value="Genomic_DNA"/>
</dbReference>
<gene>
    <name evidence="2" type="ORF">E5676_scaffold35G003060</name>
    <name evidence="1" type="ORF">E6C27_scaffold65G001090</name>
</gene>
<evidence type="ECO:0000313" key="1">
    <source>
        <dbReference type="EMBL" id="KAA0034118.1"/>
    </source>
</evidence>
<organism evidence="1 3">
    <name type="scientific">Cucumis melo var. makuwa</name>
    <name type="common">Oriental melon</name>
    <dbReference type="NCBI Taxonomy" id="1194695"/>
    <lineage>
        <taxon>Eukaryota</taxon>
        <taxon>Viridiplantae</taxon>
        <taxon>Streptophyta</taxon>
        <taxon>Embryophyta</taxon>
        <taxon>Tracheophyta</taxon>
        <taxon>Spermatophyta</taxon>
        <taxon>Magnoliopsida</taxon>
        <taxon>eudicotyledons</taxon>
        <taxon>Gunneridae</taxon>
        <taxon>Pentapetalae</taxon>
        <taxon>rosids</taxon>
        <taxon>fabids</taxon>
        <taxon>Cucurbitales</taxon>
        <taxon>Cucurbitaceae</taxon>
        <taxon>Benincaseae</taxon>
        <taxon>Cucumis</taxon>
    </lineage>
</organism>
<evidence type="ECO:0000313" key="3">
    <source>
        <dbReference type="Proteomes" id="UP000321393"/>
    </source>
</evidence>
<dbReference type="Proteomes" id="UP000321947">
    <property type="component" value="Unassembled WGS sequence"/>
</dbReference>
<proteinExistence type="predicted"/>
<dbReference type="GO" id="GO:0006508">
    <property type="term" value="P:proteolysis"/>
    <property type="evidence" value="ECO:0007669"/>
    <property type="project" value="UniProtKB-KW"/>
</dbReference>
<reference evidence="3 4" key="1">
    <citation type="submission" date="2019-08" db="EMBL/GenBank/DDBJ databases">
        <title>Draft genome sequences of two oriental melons (Cucumis melo L. var makuwa).</title>
        <authorList>
            <person name="Kwon S.-Y."/>
        </authorList>
    </citation>
    <scope>NUCLEOTIDE SEQUENCE [LARGE SCALE GENOMIC DNA]</scope>
    <source>
        <strain evidence="4">cv. Chang Bougi</strain>
        <strain evidence="3">cv. SW 3</strain>
        <tissue evidence="1">Leaf</tissue>
    </source>
</reference>
<evidence type="ECO:0000313" key="2">
    <source>
        <dbReference type="EMBL" id="TYK15802.1"/>
    </source>
</evidence>
<evidence type="ECO:0000313" key="4">
    <source>
        <dbReference type="Proteomes" id="UP000321947"/>
    </source>
</evidence>
<protein>
    <submittedName>
        <fullName evidence="1">Gag-protease polyprotein</fullName>
    </submittedName>
</protein>
<dbReference type="OrthoDB" id="2272416at2759"/>
<name>A0A5A7SU07_CUCMM</name>
<accession>A0A5A7SU07</accession>
<sequence length="246" mass="27941">MPDQLSAEAKHLRDFRKYNPKTFDGSLEDPTKAQMLLIFVETNFRYMRYPNDQEYDAEFNMMSRFAPEMVATKAVSADKFVRGLRGKGQPQQHRQEIAEAGKTFKELPTCHSCERSHERRCLAGSGVCYKCKQPGQIADFYPQKLFRPASNQTSTSQQRRVFFTTRQEAKLADTVVTGMDWLSASNAILDYSNKKVVFNPFSAASFKYKGAGIMVLPKVISAKLISYSTRLNQGTWGILASVKLKF</sequence>
<keyword evidence="2" id="KW-0645">Protease</keyword>
<keyword evidence="2" id="KW-0378">Hydrolase</keyword>
<dbReference type="EMBL" id="SSTD01008475">
    <property type="protein sequence ID" value="TYK15802.1"/>
    <property type="molecule type" value="Genomic_DNA"/>
</dbReference>